<feature type="domain" description="TM7S3/TM198-like" evidence="8">
    <location>
        <begin position="150"/>
        <end position="363"/>
    </location>
</feature>
<feature type="transmembrane region" description="Helical" evidence="6">
    <location>
        <begin position="212"/>
        <end position="232"/>
    </location>
</feature>
<feature type="region of interest" description="Disordered" evidence="5">
    <location>
        <begin position="693"/>
        <end position="891"/>
    </location>
</feature>
<keyword evidence="7" id="KW-0732">Signal</keyword>
<dbReference type="PANTHER" id="PTHR39469">
    <property type="entry name" value="CHROMOSOME 1, WHOLE GENOME SHOTGUN SEQUENCE"/>
    <property type="match status" value="1"/>
</dbReference>
<keyword evidence="10" id="KW-1185">Reference proteome</keyword>
<dbReference type="GeneID" id="39590967"/>
<proteinExistence type="predicted"/>
<feature type="region of interest" description="Disordered" evidence="5">
    <location>
        <begin position="92"/>
        <end position="119"/>
    </location>
</feature>
<dbReference type="InterPro" id="IPR025256">
    <property type="entry name" value="TM7S3/TM198-like_dom"/>
</dbReference>
<comment type="caution">
    <text evidence="9">The sequence shown here is derived from an EMBL/GenBank/DDBJ whole genome shotgun (WGS) entry which is preliminary data.</text>
</comment>
<feature type="compositionally biased region" description="Basic and acidic residues" evidence="5">
    <location>
        <begin position="614"/>
        <end position="627"/>
    </location>
</feature>
<feature type="compositionally biased region" description="Basic and acidic residues" evidence="5">
    <location>
        <begin position="577"/>
        <end position="586"/>
    </location>
</feature>
<evidence type="ECO:0000259" key="8">
    <source>
        <dbReference type="Pfam" id="PF13886"/>
    </source>
</evidence>
<feature type="transmembrane region" description="Helical" evidence="6">
    <location>
        <begin position="144"/>
        <end position="164"/>
    </location>
</feature>
<feature type="compositionally biased region" description="Polar residues" evidence="5">
    <location>
        <begin position="517"/>
        <end position="528"/>
    </location>
</feature>
<protein>
    <recommendedName>
        <fullName evidence="8">TM7S3/TM198-like domain-containing protein</fullName>
    </recommendedName>
</protein>
<feature type="signal peptide" evidence="7">
    <location>
        <begin position="1"/>
        <end position="21"/>
    </location>
</feature>
<evidence type="ECO:0000256" key="6">
    <source>
        <dbReference type="SAM" id="Phobius"/>
    </source>
</evidence>
<feature type="chain" id="PRO_5019326762" description="TM7S3/TM198-like domain-containing protein" evidence="7">
    <location>
        <begin position="22"/>
        <end position="891"/>
    </location>
</feature>
<feature type="compositionally biased region" description="Low complexity" evidence="5">
    <location>
        <begin position="877"/>
        <end position="891"/>
    </location>
</feature>
<feature type="compositionally biased region" description="Polar residues" evidence="5">
    <location>
        <begin position="560"/>
        <end position="573"/>
    </location>
</feature>
<feature type="compositionally biased region" description="Basic and acidic residues" evidence="5">
    <location>
        <begin position="797"/>
        <end position="810"/>
    </location>
</feature>
<feature type="compositionally biased region" description="Basic and acidic residues" evidence="5">
    <location>
        <begin position="840"/>
        <end position="858"/>
    </location>
</feature>
<dbReference type="STRING" id="105984.A0A427Y167"/>
<feature type="transmembrane region" description="Helical" evidence="6">
    <location>
        <begin position="237"/>
        <end position="254"/>
    </location>
</feature>
<feature type="compositionally biased region" description="Low complexity" evidence="5">
    <location>
        <begin position="813"/>
        <end position="839"/>
    </location>
</feature>
<feature type="compositionally biased region" description="Polar residues" evidence="5">
    <location>
        <begin position="599"/>
        <end position="611"/>
    </location>
</feature>
<evidence type="ECO:0000256" key="7">
    <source>
        <dbReference type="SAM" id="SignalP"/>
    </source>
</evidence>
<dbReference type="Pfam" id="PF13886">
    <property type="entry name" value="TM7S3_TM198"/>
    <property type="match status" value="1"/>
</dbReference>
<evidence type="ECO:0000256" key="5">
    <source>
        <dbReference type="SAM" id="MobiDB-lite"/>
    </source>
</evidence>
<feature type="transmembrane region" description="Helical" evidence="6">
    <location>
        <begin position="171"/>
        <end position="192"/>
    </location>
</feature>
<dbReference type="PANTHER" id="PTHR39469:SF1">
    <property type="entry name" value="DUF4203 DOMAIN-CONTAINING PROTEIN"/>
    <property type="match status" value="1"/>
</dbReference>
<dbReference type="GO" id="GO:0016020">
    <property type="term" value="C:membrane"/>
    <property type="evidence" value="ECO:0007669"/>
    <property type="project" value="UniProtKB-SubCell"/>
</dbReference>
<evidence type="ECO:0000256" key="1">
    <source>
        <dbReference type="ARBA" id="ARBA00004141"/>
    </source>
</evidence>
<comment type="subcellular location">
    <subcellularLocation>
        <location evidence="1">Membrane</location>
        <topology evidence="1">Multi-pass membrane protein</topology>
    </subcellularLocation>
</comment>
<evidence type="ECO:0000313" key="9">
    <source>
        <dbReference type="EMBL" id="RSH84886.1"/>
    </source>
</evidence>
<dbReference type="OrthoDB" id="102260at2759"/>
<keyword evidence="4 6" id="KW-0472">Membrane</keyword>
<reference evidence="9 10" key="1">
    <citation type="submission" date="2018-11" db="EMBL/GenBank/DDBJ databases">
        <title>Genome sequence of Apiotrichum porosum DSM 27194.</title>
        <authorList>
            <person name="Aliyu H."/>
            <person name="Gorte O."/>
            <person name="Ochsenreither K."/>
        </authorList>
    </citation>
    <scope>NUCLEOTIDE SEQUENCE [LARGE SCALE GENOMIC DNA]</scope>
    <source>
        <strain evidence="9 10">DSM 27194</strain>
    </source>
</reference>
<evidence type="ECO:0000256" key="3">
    <source>
        <dbReference type="ARBA" id="ARBA00022989"/>
    </source>
</evidence>
<evidence type="ECO:0000256" key="4">
    <source>
        <dbReference type="ARBA" id="ARBA00023136"/>
    </source>
</evidence>
<keyword evidence="3 6" id="KW-1133">Transmembrane helix</keyword>
<feature type="transmembrane region" description="Helical" evidence="6">
    <location>
        <begin position="291"/>
        <end position="308"/>
    </location>
</feature>
<organism evidence="9 10">
    <name type="scientific">Apiotrichum porosum</name>
    <dbReference type="NCBI Taxonomy" id="105984"/>
    <lineage>
        <taxon>Eukaryota</taxon>
        <taxon>Fungi</taxon>
        <taxon>Dikarya</taxon>
        <taxon>Basidiomycota</taxon>
        <taxon>Agaricomycotina</taxon>
        <taxon>Tremellomycetes</taxon>
        <taxon>Trichosporonales</taxon>
        <taxon>Trichosporonaceae</taxon>
        <taxon>Apiotrichum</taxon>
    </lineage>
</organism>
<feature type="transmembrane region" description="Helical" evidence="6">
    <location>
        <begin position="266"/>
        <end position="284"/>
    </location>
</feature>
<accession>A0A427Y167</accession>
<dbReference type="Proteomes" id="UP000279236">
    <property type="component" value="Unassembled WGS sequence"/>
</dbReference>
<feature type="compositionally biased region" description="Basic and acidic residues" evidence="5">
    <location>
        <begin position="728"/>
        <end position="786"/>
    </location>
</feature>
<dbReference type="EMBL" id="RSCE01000003">
    <property type="protein sequence ID" value="RSH84886.1"/>
    <property type="molecule type" value="Genomic_DNA"/>
</dbReference>
<feature type="region of interest" description="Disordered" evidence="5">
    <location>
        <begin position="509"/>
        <end position="627"/>
    </location>
</feature>
<dbReference type="AlphaFoldDB" id="A0A427Y167"/>
<keyword evidence="2 6" id="KW-0812">Transmembrane</keyword>
<gene>
    <name evidence="9" type="ORF">EHS24_006424</name>
</gene>
<sequence length="891" mass="94595">MRLAALTRWTLGALLAGAALAQDNSTNSASASSQAASSGASGSASASTSALASNVVVTTITSLSAGPSTTSTATFVLTLTLANNATATASTTANTTTVSPNGAVTTNGTETNGTAGTNSTVGGNTTVVWNDTMSYLPFSPKLDAAYGVGGALLIITGIPVATLGGRNRWSALAIVSGYSFGLFCMVCILSFGVTPALSPPSPVAPSNALRGLYLLATAIATLIGAALGIFFYTFTKYWVGAAGGFAFGWFLLALRKGGLVGQSVGGRWGIVGGLTVIAFLLTLVPKCHETVLLISSAWIGATAFTLGVDCFTRAGLKEFYIYNLGYGTIFPSLNGGKFPLTQNMQVELGVVAAAAIIAAAIQFKILEHLKKRRRHIKEEEEARIEAEQIDKAAENFKNVDAELAEWEGKHGESSPGVLSRGLIPSSTYTLVGSGSGGSGHKEMLASGESPPRNSQLVEPRRLSLLEEMGYADEKNTSASPSTPATPVDPELEQKLMLLAEVRRARQSVRSSMDALRSSATTPSESLSGTAVLERTASPASGIIMHSRNNSATSGRLLDPSSASQHIRSPSGSGSVLLDERLRRDSLGSRQLMAADPVARTSSAGSRPTASTEPLIDRSSMDQRPRSEWDEYVASRTITTAPSAAPVQPRYSVVSESVQRAIAQRHERSTSMYARNPDALTPGHEYGQHLARTFSNEPQVPLSPPARRRSSAHYERERRTSRLMTTDELADRHREMLARMQDRVSGPYKEEQALESAKEQWEKRKREEREEQRRREAERAPKAERGDTAGGGGARVSTSDDRAKRTEDWRRSVTSPPKTTAALPTTPSRGGSGTAGTTAAGERDRDRDRRASMAEERRRTSTYASPSKPAAAAVTGTRRSSVSRRPSSGFIA</sequence>
<evidence type="ECO:0000313" key="10">
    <source>
        <dbReference type="Proteomes" id="UP000279236"/>
    </source>
</evidence>
<feature type="region of interest" description="Disordered" evidence="5">
    <location>
        <begin position="432"/>
        <end position="456"/>
    </location>
</feature>
<name>A0A427Y167_9TREE</name>
<evidence type="ECO:0000256" key="2">
    <source>
        <dbReference type="ARBA" id="ARBA00022692"/>
    </source>
</evidence>
<dbReference type="RefSeq" id="XP_028478334.1">
    <property type="nucleotide sequence ID" value="XM_028621882.1"/>
</dbReference>